<gene>
    <name evidence="2" type="ORF">V6M85_04845</name>
</gene>
<dbReference type="GO" id="GO:0005829">
    <property type="term" value="C:cytosol"/>
    <property type="evidence" value="ECO:0007669"/>
    <property type="project" value="TreeGrafter"/>
</dbReference>
<proteinExistence type="predicted"/>
<dbReference type="Proteomes" id="UP001432202">
    <property type="component" value="Chromosome"/>
</dbReference>
<dbReference type="PANTHER" id="PTHR43384:SF10">
    <property type="entry name" value="ATPASE INVOLVED IN CHROMOSOME PARTITIONING, PARA_MIND FAMILY"/>
    <property type="match status" value="1"/>
</dbReference>
<dbReference type="GeneID" id="89336071"/>
<dbReference type="Pfam" id="PF13614">
    <property type="entry name" value="AAA_31"/>
    <property type="match status" value="1"/>
</dbReference>
<feature type="domain" description="AAA" evidence="1">
    <location>
        <begin position="1"/>
        <end position="40"/>
    </location>
</feature>
<dbReference type="CDD" id="cd01983">
    <property type="entry name" value="SIMIBI"/>
    <property type="match status" value="1"/>
</dbReference>
<name>A0AAX4L426_9CREN</name>
<dbReference type="SUPFAM" id="SSF52540">
    <property type="entry name" value="P-loop containing nucleoside triphosphate hydrolases"/>
    <property type="match status" value="1"/>
</dbReference>
<dbReference type="EMBL" id="CP146016">
    <property type="protein sequence ID" value="WWQ61407.1"/>
    <property type="molecule type" value="Genomic_DNA"/>
</dbReference>
<evidence type="ECO:0000313" key="2">
    <source>
        <dbReference type="EMBL" id="WWQ61407.1"/>
    </source>
</evidence>
<sequence>MEIIYVLGVKGGIGKTTYSLYFAKRLSFMGNKVLYLDHDYLSFGSLVLGHHDIGLVEEIENRLPALSRSLINSDNFYMLKLLSDPIDFNKIYSLGDEIMEAMEKLSDLGIQYIILDSSVGLMPDDIIVKSLEKLSLVRKSVYLSDIPSLNSTIKYSQLWRDAVNYKALAINMVPPIPEDMDEARSIAKSIYQSEKFNMVAVIPFDEKIYNYKPINNNYVYERLDSILHNLINNTNDLII</sequence>
<dbReference type="RefSeq" id="WP_338603686.1">
    <property type="nucleotide sequence ID" value="NZ_CP146016.1"/>
</dbReference>
<evidence type="ECO:0000259" key="1">
    <source>
        <dbReference type="Pfam" id="PF13614"/>
    </source>
</evidence>
<accession>A0AAX4L426</accession>
<dbReference type="InterPro" id="IPR050625">
    <property type="entry name" value="ParA/MinD_ATPase"/>
</dbReference>
<dbReference type="GO" id="GO:0009898">
    <property type="term" value="C:cytoplasmic side of plasma membrane"/>
    <property type="evidence" value="ECO:0007669"/>
    <property type="project" value="TreeGrafter"/>
</dbReference>
<dbReference type="InterPro" id="IPR025669">
    <property type="entry name" value="AAA_dom"/>
</dbReference>
<dbReference type="GO" id="GO:0016887">
    <property type="term" value="F:ATP hydrolysis activity"/>
    <property type="evidence" value="ECO:0007669"/>
    <property type="project" value="TreeGrafter"/>
</dbReference>
<dbReference type="InterPro" id="IPR027417">
    <property type="entry name" value="P-loop_NTPase"/>
</dbReference>
<evidence type="ECO:0000313" key="3">
    <source>
        <dbReference type="Proteomes" id="UP001432202"/>
    </source>
</evidence>
<dbReference type="GO" id="GO:0005524">
    <property type="term" value="F:ATP binding"/>
    <property type="evidence" value="ECO:0007669"/>
    <property type="project" value="TreeGrafter"/>
</dbReference>
<reference evidence="2 3" key="1">
    <citation type="submission" date="2024-02" db="EMBL/GenBank/DDBJ databases">
        <title>STSV induces naive adaptation in Sulfolobus.</title>
        <authorList>
            <person name="Xiang X."/>
            <person name="Song M."/>
        </authorList>
    </citation>
    <scope>NUCLEOTIDE SEQUENCE [LARGE SCALE GENOMIC DNA]</scope>
    <source>
        <strain evidence="2 3">RT2</strain>
    </source>
</reference>
<dbReference type="Gene3D" id="3.40.50.300">
    <property type="entry name" value="P-loop containing nucleotide triphosphate hydrolases"/>
    <property type="match status" value="1"/>
</dbReference>
<dbReference type="GO" id="GO:0051782">
    <property type="term" value="P:negative regulation of cell division"/>
    <property type="evidence" value="ECO:0007669"/>
    <property type="project" value="TreeGrafter"/>
</dbReference>
<dbReference type="PANTHER" id="PTHR43384">
    <property type="entry name" value="SEPTUM SITE-DETERMINING PROTEIN MIND HOMOLOG, CHLOROPLASTIC-RELATED"/>
    <property type="match status" value="1"/>
</dbReference>
<dbReference type="AlphaFoldDB" id="A0AAX4L426"/>
<organism evidence="2 3">
    <name type="scientific">Sulfolobus tengchongensis</name>
    <dbReference type="NCBI Taxonomy" id="207809"/>
    <lineage>
        <taxon>Archaea</taxon>
        <taxon>Thermoproteota</taxon>
        <taxon>Thermoprotei</taxon>
        <taxon>Sulfolobales</taxon>
        <taxon>Sulfolobaceae</taxon>
        <taxon>Sulfolobus</taxon>
    </lineage>
</organism>
<keyword evidence="3" id="KW-1185">Reference proteome</keyword>
<protein>
    <submittedName>
        <fullName evidence="2">ParA family protein</fullName>
    </submittedName>
</protein>